<dbReference type="Proteomes" id="UP000428330">
    <property type="component" value="Chromosome"/>
</dbReference>
<name>A0A6I6ILQ6_9RHOB</name>
<organism evidence="2 3">
    <name type="scientific">Roseovarius faecimaris</name>
    <dbReference type="NCBI Taxonomy" id="2494550"/>
    <lineage>
        <taxon>Bacteria</taxon>
        <taxon>Pseudomonadati</taxon>
        <taxon>Pseudomonadota</taxon>
        <taxon>Alphaproteobacteria</taxon>
        <taxon>Rhodobacterales</taxon>
        <taxon>Roseobacteraceae</taxon>
        <taxon>Roseovarius</taxon>
    </lineage>
</organism>
<evidence type="ECO:0000313" key="3">
    <source>
        <dbReference type="Proteomes" id="UP000428330"/>
    </source>
</evidence>
<evidence type="ECO:0000256" key="1">
    <source>
        <dbReference type="SAM" id="MobiDB-lite"/>
    </source>
</evidence>
<dbReference type="KEGG" id="rom:EI983_01475"/>
<accession>A0A6I6ILQ6</accession>
<dbReference type="EMBL" id="CP034348">
    <property type="protein sequence ID" value="QGX97014.1"/>
    <property type="molecule type" value="Genomic_DNA"/>
</dbReference>
<dbReference type="AlphaFoldDB" id="A0A6I6ILQ6"/>
<keyword evidence="3" id="KW-1185">Reference proteome</keyword>
<proteinExistence type="predicted"/>
<dbReference type="RefSeq" id="WP_157705518.1">
    <property type="nucleotide sequence ID" value="NZ_CP034348.1"/>
</dbReference>
<reference evidence="3" key="1">
    <citation type="submission" date="2018-12" db="EMBL/GenBank/DDBJ databases">
        <title>Complete genome sequence of Roseovarius sp. MME-070.</title>
        <authorList>
            <person name="Nam Y.-D."/>
            <person name="Kang J."/>
            <person name="Chung W.-H."/>
            <person name="Park Y.S."/>
        </authorList>
    </citation>
    <scope>NUCLEOTIDE SEQUENCE [LARGE SCALE GENOMIC DNA]</scope>
    <source>
        <strain evidence="3">MME-070</strain>
    </source>
</reference>
<evidence type="ECO:0000313" key="2">
    <source>
        <dbReference type="EMBL" id="QGX97014.1"/>
    </source>
</evidence>
<feature type="region of interest" description="Disordered" evidence="1">
    <location>
        <begin position="53"/>
        <end position="72"/>
    </location>
</feature>
<protein>
    <submittedName>
        <fullName evidence="2">Uncharacterized protein</fullName>
    </submittedName>
</protein>
<feature type="compositionally biased region" description="Basic and acidic residues" evidence="1">
    <location>
        <begin position="54"/>
        <end position="66"/>
    </location>
</feature>
<gene>
    <name evidence="2" type="ORF">EI983_01475</name>
</gene>
<sequence length="72" mass="7649">MTARRLVLAVGLAVLAGGGYAAIMLRRETLPPAPDLAEDYECTTCDARAASKARQREALQKARDEASAEGTE</sequence>